<sequence length="164" mass="18574">MYTRTVFLIVYAAARVQRAHFSIWVPDAEGAQQGSRIHVVGNPMIGYFLEFKRDYEPLETKRVLQLIEIGPVLVQHLSEISSEAQDMPRNNLEMAATQIQPPRANPNFLTVSTTSSDSQTWMLEYVRHLVTLGYLDEAAIDIVQSNQDPPQVGIRLRPTAARPR</sequence>
<reference evidence="2" key="2">
    <citation type="journal article" date="2013" name="PLoS Genet.">
        <title>Comparative genome structure, secondary metabolite, and effector coding capacity across Cochliobolus pathogens.</title>
        <authorList>
            <person name="Condon B.J."/>
            <person name="Leng Y."/>
            <person name="Wu D."/>
            <person name="Bushley K.E."/>
            <person name="Ohm R.A."/>
            <person name="Otillar R."/>
            <person name="Martin J."/>
            <person name="Schackwitz W."/>
            <person name="Grimwood J."/>
            <person name="MohdZainudin N."/>
            <person name="Xue C."/>
            <person name="Wang R."/>
            <person name="Manning V.A."/>
            <person name="Dhillon B."/>
            <person name="Tu Z.J."/>
            <person name="Steffenson B.J."/>
            <person name="Salamov A."/>
            <person name="Sun H."/>
            <person name="Lowry S."/>
            <person name="LaButti K."/>
            <person name="Han J."/>
            <person name="Copeland A."/>
            <person name="Lindquist E."/>
            <person name="Barry K."/>
            <person name="Schmutz J."/>
            <person name="Baker S.E."/>
            <person name="Ciuffetti L.M."/>
            <person name="Grigoriev I.V."/>
            <person name="Zhong S."/>
            <person name="Turgeon B.G."/>
        </authorList>
    </citation>
    <scope>NUCLEOTIDE SEQUENCE [LARGE SCALE GENOMIC DNA]</scope>
    <source>
        <strain evidence="2">ND90Pr / ATCC 201652</strain>
    </source>
</reference>
<gene>
    <name evidence="1" type="ORF">COCSADRAFT_98539</name>
</gene>
<evidence type="ECO:0000313" key="1">
    <source>
        <dbReference type="EMBL" id="EMD60569.1"/>
    </source>
</evidence>
<keyword evidence="2" id="KW-1185">Reference proteome</keyword>
<protein>
    <submittedName>
        <fullName evidence="1">Uncharacterized protein</fullName>
    </submittedName>
</protein>
<dbReference type="OMA" id="QEWTMEF"/>
<dbReference type="InterPro" id="IPR046670">
    <property type="entry name" value="DUF6540"/>
</dbReference>
<reference evidence="1 2" key="1">
    <citation type="journal article" date="2012" name="PLoS Pathog.">
        <title>Diverse lifestyles and strategies of plant pathogenesis encoded in the genomes of eighteen Dothideomycetes fungi.</title>
        <authorList>
            <person name="Ohm R.A."/>
            <person name="Feau N."/>
            <person name="Henrissat B."/>
            <person name="Schoch C.L."/>
            <person name="Horwitz B.A."/>
            <person name="Barry K.W."/>
            <person name="Condon B.J."/>
            <person name="Copeland A.C."/>
            <person name="Dhillon B."/>
            <person name="Glaser F."/>
            <person name="Hesse C.N."/>
            <person name="Kosti I."/>
            <person name="LaButti K."/>
            <person name="Lindquist E.A."/>
            <person name="Lucas S."/>
            <person name="Salamov A.A."/>
            <person name="Bradshaw R.E."/>
            <person name="Ciuffetti L."/>
            <person name="Hamelin R.C."/>
            <person name="Kema G.H.J."/>
            <person name="Lawrence C."/>
            <person name="Scott J.A."/>
            <person name="Spatafora J.W."/>
            <person name="Turgeon B.G."/>
            <person name="de Wit P.J.G.M."/>
            <person name="Zhong S."/>
            <person name="Goodwin S.B."/>
            <person name="Grigoriev I.V."/>
        </authorList>
    </citation>
    <scope>NUCLEOTIDE SEQUENCE [LARGE SCALE GENOMIC DNA]</scope>
    <source>
        <strain evidence="2">ND90Pr / ATCC 201652</strain>
    </source>
</reference>
<dbReference type="OrthoDB" id="1658288at2759"/>
<accession>M2QZR3</accession>
<dbReference type="STRING" id="665912.M2QZR3"/>
<dbReference type="AlphaFoldDB" id="M2QZR3"/>
<dbReference type="Pfam" id="PF20174">
    <property type="entry name" value="DUF6540"/>
    <property type="match status" value="1"/>
</dbReference>
<organism evidence="1 2">
    <name type="scientific">Cochliobolus sativus (strain ND90Pr / ATCC 201652)</name>
    <name type="common">Common root rot and spot blotch fungus</name>
    <name type="synonym">Bipolaris sorokiniana</name>
    <dbReference type="NCBI Taxonomy" id="665912"/>
    <lineage>
        <taxon>Eukaryota</taxon>
        <taxon>Fungi</taxon>
        <taxon>Dikarya</taxon>
        <taxon>Ascomycota</taxon>
        <taxon>Pezizomycotina</taxon>
        <taxon>Dothideomycetes</taxon>
        <taxon>Pleosporomycetidae</taxon>
        <taxon>Pleosporales</taxon>
        <taxon>Pleosporineae</taxon>
        <taxon>Pleosporaceae</taxon>
        <taxon>Bipolaris</taxon>
    </lineage>
</organism>
<evidence type="ECO:0000313" key="2">
    <source>
        <dbReference type="Proteomes" id="UP000016934"/>
    </source>
</evidence>
<name>M2QZR3_COCSN</name>
<dbReference type="RefSeq" id="XP_007703884.1">
    <property type="nucleotide sequence ID" value="XM_007705694.1"/>
</dbReference>
<proteinExistence type="predicted"/>
<dbReference type="HOGENOM" id="CLU_099931_0_0_1"/>
<dbReference type="EMBL" id="KB445650">
    <property type="protein sequence ID" value="EMD60569.1"/>
    <property type="molecule type" value="Genomic_DNA"/>
</dbReference>
<dbReference type="GeneID" id="19141800"/>
<dbReference type="eggNOG" id="ENOG502SSCH">
    <property type="taxonomic scope" value="Eukaryota"/>
</dbReference>
<dbReference type="KEGG" id="bsc:COCSADRAFT_98539"/>
<dbReference type="Proteomes" id="UP000016934">
    <property type="component" value="Unassembled WGS sequence"/>
</dbReference>